<dbReference type="EMBL" id="GBXM01092830">
    <property type="protein sequence ID" value="JAH15747.1"/>
    <property type="molecule type" value="Transcribed_RNA"/>
</dbReference>
<reference evidence="1" key="1">
    <citation type="submission" date="2014-11" db="EMBL/GenBank/DDBJ databases">
        <authorList>
            <person name="Amaro Gonzalez C."/>
        </authorList>
    </citation>
    <scope>NUCLEOTIDE SEQUENCE</scope>
</reference>
<accession>A0A0E9QH09</accession>
<proteinExistence type="predicted"/>
<sequence>MSSVNSILTVLIQCLTDNIWSHLTPNAFTHGSETV</sequence>
<evidence type="ECO:0000313" key="1">
    <source>
        <dbReference type="EMBL" id="JAH15747.1"/>
    </source>
</evidence>
<name>A0A0E9QH09_ANGAN</name>
<organism evidence="1">
    <name type="scientific">Anguilla anguilla</name>
    <name type="common">European freshwater eel</name>
    <name type="synonym">Muraena anguilla</name>
    <dbReference type="NCBI Taxonomy" id="7936"/>
    <lineage>
        <taxon>Eukaryota</taxon>
        <taxon>Metazoa</taxon>
        <taxon>Chordata</taxon>
        <taxon>Craniata</taxon>
        <taxon>Vertebrata</taxon>
        <taxon>Euteleostomi</taxon>
        <taxon>Actinopterygii</taxon>
        <taxon>Neopterygii</taxon>
        <taxon>Teleostei</taxon>
        <taxon>Anguilliformes</taxon>
        <taxon>Anguillidae</taxon>
        <taxon>Anguilla</taxon>
    </lineage>
</organism>
<reference evidence="1" key="2">
    <citation type="journal article" date="2015" name="Fish Shellfish Immunol.">
        <title>Early steps in the European eel (Anguilla anguilla)-Vibrio vulnificus interaction in the gills: Role of the RtxA13 toxin.</title>
        <authorList>
            <person name="Callol A."/>
            <person name="Pajuelo D."/>
            <person name="Ebbesson L."/>
            <person name="Teles M."/>
            <person name="MacKenzie S."/>
            <person name="Amaro C."/>
        </authorList>
    </citation>
    <scope>NUCLEOTIDE SEQUENCE</scope>
</reference>
<protein>
    <submittedName>
        <fullName evidence="1">Uncharacterized protein</fullName>
    </submittedName>
</protein>
<dbReference type="AlphaFoldDB" id="A0A0E9QH09"/>
<dbReference type="EMBL" id="GBXM01087320">
    <property type="protein sequence ID" value="JAH21257.1"/>
    <property type="molecule type" value="Transcribed_RNA"/>
</dbReference>